<keyword evidence="1" id="KW-0812">Transmembrane</keyword>
<comment type="caution">
    <text evidence="2">The sequence shown here is derived from an EMBL/GenBank/DDBJ whole genome shotgun (WGS) entry which is preliminary data.</text>
</comment>
<accession>A0AAV4UDT0</accession>
<evidence type="ECO:0000313" key="3">
    <source>
        <dbReference type="Proteomes" id="UP001054837"/>
    </source>
</evidence>
<gene>
    <name evidence="2" type="ORF">CDAR_13411</name>
</gene>
<name>A0AAV4UDT0_9ARAC</name>
<sequence>MFHSKGKHSFELLMRVFMGQWAVTLHLELAFVSWCAMTFRERSYANRAAPTHPWDWMDMVGEKGRCAGWGSSPLDYSRLGSSRCFFVSFLLKIFKKCFRNIYMKK</sequence>
<reference evidence="2 3" key="1">
    <citation type="submission" date="2021-06" db="EMBL/GenBank/DDBJ databases">
        <title>Caerostris darwini draft genome.</title>
        <authorList>
            <person name="Kono N."/>
            <person name="Arakawa K."/>
        </authorList>
    </citation>
    <scope>NUCLEOTIDE SEQUENCE [LARGE SCALE GENOMIC DNA]</scope>
</reference>
<organism evidence="2 3">
    <name type="scientific">Caerostris darwini</name>
    <dbReference type="NCBI Taxonomy" id="1538125"/>
    <lineage>
        <taxon>Eukaryota</taxon>
        <taxon>Metazoa</taxon>
        <taxon>Ecdysozoa</taxon>
        <taxon>Arthropoda</taxon>
        <taxon>Chelicerata</taxon>
        <taxon>Arachnida</taxon>
        <taxon>Araneae</taxon>
        <taxon>Araneomorphae</taxon>
        <taxon>Entelegynae</taxon>
        <taxon>Araneoidea</taxon>
        <taxon>Araneidae</taxon>
        <taxon>Caerostris</taxon>
    </lineage>
</organism>
<dbReference type="AlphaFoldDB" id="A0AAV4UDT0"/>
<dbReference type="EMBL" id="BPLQ01011146">
    <property type="protein sequence ID" value="GIY55946.1"/>
    <property type="molecule type" value="Genomic_DNA"/>
</dbReference>
<evidence type="ECO:0000313" key="2">
    <source>
        <dbReference type="EMBL" id="GIY55946.1"/>
    </source>
</evidence>
<evidence type="ECO:0000256" key="1">
    <source>
        <dbReference type="SAM" id="Phobius"/>
    </source>
</evidence>
<dbReference type="Proteomes" id="UP001054837">
    <property type="component" value="Unassembled WGS sequence"/>
</dbReference>
<keyword evidence="3" id="KW-1185">Reference proteome</keyword>
<keyword evidence="1" id="KW-0472">Membrane</keyword>
<protein>
    <recommendedName>
        <fullName evidence="4">Secreted protein</fullName>
    </recommendedName>
</protein>
<keyword evidence="1" id="KW-1133">Transmembrane helix</keyword>
<proteinExistence type="predicted"/>
<feature type="transmembrane region" description="Helical" evidence="1">
    <location>
        <begin position="12"/>
        <end position="34"/>
    </location>
</feature>
<evidence type="ECO:0008006" key="4">
    <source>
        <dbReference type="Google" id="ProtNLM"/>
    </source>
</evidence>